<dbReference type="Gene3D" id="3.40.30.10">
    <property type="entry name" value="Glutaredoxin"/>
    <property type="match status" value="1"/>
</dbReference>
<evidence type="ECO:0000313" key="3">
    <source>
        <dbReference type="Proteomes" id="UP001248581"/>
    </source>
</evidence>
<accession>A0ABY9TG85</accession>
<dbReference type="InterPro" id="IPR001853">
    <property type="entry name" value="DSBA-like_thioredoxin_dom"/>
</dbReference>
<evidence type="ECO:0000259" key="1">
    <source>
        <dbReference type="Pfam" id="PF01323"/>
    </source>
</evidence>
<proteinExistence type="predicted"/>
<dbReference type="PANTHER" id="PTHR13887">
    <property type="entry name" value="GLUTATHIONE S-TRANSFERASE KAPPA"/>
    <property type="match status" value="1"/>
</dbReference>
<dbReference type="Pfam" id="PF01323">
    <property type="entry name" value="DSBA"/>
    <property type="match status" value="1"/>
</dbReference>
<dbReference type="SUPFAM" id="SSF52833">
    <property type="entry name" value="Thioredoxin-like"/>
    <property type="match status" value="1"/>
</dbReference>
<sequence>MKSPLIIDYYTDVLCVWAWIAQRRVDELNHQLGENIEIRYHYMDIFGDVHNKINTQWQQKGKFEGFAKHVLKAASDYENAPVNADIWKSSKPTTSATSHQYLKAVELAYDANKSIDMALKFRQAFFIDALDISDVNVLNTLIEQAGLDIGIVNKTIADGRALAALMNNYQVAKQLSLQGSPSYIIDNGRQTLFGNVGYRVLLANVEERLKRPSNEASWC</sequence>
<dbReference type="EMBL" id="CP134146">
    <property type="protein sequence ID" value="WNC67793.1"/>
    <property type="molecule type" value="Genomic_DNA"/>
</dbReference>
<protein>
    <submittedName>
        <fullName evidence="2">DsbA family protein</fullName>
    </submittedName>
</protein>
<dbReference type="RefSeq" id="WP_348386952.1">
    <property type="nucleotide sequence ID" value="NZ_CP134146.1"/>
</dbReference>
<name>A0ABY9TG85_9GAMM</name>
<organism evidence="2 3">
    <name type="scientific">Thalassotalea nanhaiensis</name>
    <dbReference type="NCBI Taxonomy" id="3065648"/>
    <lineage>
        <taxon>Bacteria</taxon>
        <taxon>Pseudomonadati</taxon>
        <taxon>Pseudomonadota</taxon>
        <taxon>Gammaproteobacteria</taxon>
        <taxon>Alteromonadales</taxon>
        <taxon>Colwelliaceae</taxon>
        <taxon>Thalassotalea</taxon>
    </lineage>
</organism>
<dbReference type="Proteomes" id="UP001248581">
    <property type="component" value="Chromosome"/>
</dbReference>
<evidence type="ECO:0000313" key="2">
    <source>
        <dbReference type="EMBL" id="WNC67793.1"/>
    </source>
</evidence>
<feature type="domain" description="DSBA-like thioredoxin" evidence="1">
    <location>
        <begin position="7"/>
        <end position="201"/>
    </location>
</feature>
<dbReference type="InterPro" id="IPR036249">
    <property type="entry name" value="Thioredoxin-like_sf"/>
</dbReference>
<reference evidence="3" key="1">
    <citation type="submission" date="2023-09" db="EMBL/GenBank/DDBJ databases">
        <authorList>
            <person name="Li S."/>
            <person name="Li X."/>
            <person name="Zhang C."/>
            <person name="Zhao Z."/>
        </authorList>
    </citation>
    <scope>NUCLEOTIDE SEQUENCE [LARGE SCALE GENOMIC DNA]</scope>
    <source>
        <strain evidence="3">SQ345</strain>
    </source>
</reference>
<dbReference type="PANTHER" id="PTHR13887:SF41">
    <property type="entry name" value="THIOREDOXIN SUPERFAMILY PROTEIN"/>
    <property type="match status" value="1"/>
</dbReference>
<keyword evidence="3" id="KW-1185">Reference proteome</keyword>
<gene>
    <name evidence="2" type="ORF">RI845_14850</name>
</gene>